<dbReference type="FunFam" id="3.40.309.10:FF:000005">
    <property type="entry name" value="1-pyrroline-5-carboxylate dehydrogenase 1"/>
    <property type="match status" value="1"/>
</dbReference>
<comment type="similarity">
    <text evidence="5">Belongs to the aldehyde dehydrogenase family.</text>
</comment>
<evidence type="ECO:0000259" key="7">
    <source>
        <dbReference type="Pfam" id="PF01619"/>
    </source>
</evidence>
<dbReference type="Pfam" id="PF01619">
    <property type="entry name" value="Pro_dh"/>
    <property type="match status" value="1"/>
</dbReference>
<dbReference type="eggNOG" id="COG0506">
    <property type="taxonomic scope" value="Bacteria"/>
</dbReference>
<gene>
    <name evidence="9" type="primary">putA</name>
    <name evidence="9" type="ORF">NIDE2475</name>
</gene>
<name>D8PFZ8_9BACT</name>
<feature type="domain" description="Proline dehydrogenase" evidence="7">
    <location>
        <begin position="132"/>
        <end position="434"/>
    </location>
</feature>
<dbReference type="GO" id="GO:0003700">
    <property type="term" value="F:DNA-binding transcription factor activity"/>
    <property type="evidence" value="ECO:0007669"/>
    <property type="project" value="InterPro"/>
</dbReference>
<evidence type="ECO:0000256" key="3">
    <source>
        <dbReference type="PIRSR" id="PIRSR000197-1"/>
    </source>
</evidence>
<protein>
    <submittedName>
        <fullName evidence="9">Bifunctional protein PutA</fullName>
        <ecNumber evidence="9">1.5.1.12</ecNumber>
        <ecNumber evidence="9">1.5.99.8</ecNumber>
    </submittedName>
</protein>
<dbReference type="EC" id="1.5.99.8" evidence="9"/>
<dbReference type="PROSITE" id="PS00687">
    <property type="entry name" value="ALDEHYDE_DEHYDR_GLU"/>
    <property type="match status" value="1"/>
</dbReference>
<dbReference type="Proteomes" id="UP000001660">
    <property type="component" value="Chromosome"/>
</dbReference>
<dbReference type="InterPro" id="IPR029041">
    <property type="entry name" value="FAD-linked_oxidoreductase-like"/>
</dbReference>
<dbReference type="InterPro" id="IPR041514">
    <property type="entry name" value="PutA_N"/>
</dbReference>
<dbReference type="InterPro" id="IPR016162">
    <property type="entry name" value="Ald_DH_N"/>
</dbReference>
<accession>D8PFZ8</accession>
<keyword evidence="1 5" id="KW-0560">Oxidoreductase</keyword>
<dbReference type="KEGG" id="nde:NIDE2475"/>
<dbReference type="InterPro" id="IPR015590">
    <property type="entry name" value="Aldehyde_DH_dom"/>
</dbReference>
<feature type="domain" description="Aldehyde dehydrogenase" evidence="6">
    <location>
        <begin position="523"/>
        <end position="979"/>
    </location>
</feature>
<dbReference type="InterPro" id="IPR002872">
    <property type="entry name" value="Proline_DH_dom"/>
</dbReference>
<dbReference type="Gene3D" id="3.40.309.10">
    <property type="entry name" value="Aldehyde Dehydrogenase, Chain A, domain 2"/>
    <property type="match status" value="1"/>
</dbReference>
<dbReference type="HOGENOM" id="CLU_005682_2_0_0"/>
<keyword evidence="10" id="KW-1185">Reference proteome</keyword>
<proteinExistence type="inferred from homology"/>
<dbReference type="GO" id="GO:0010133">
    <property type="term" value="P:L-proline catabolic process to L-glutamate"/>
    <property type="evidence" value="ECO:0007669"/>
    <property type="project" value="InterPro"/>
</dbReference>
<dbReference type="GO" id="GO:0009898">
    <property type="term" value="C:cytoplasmic side of plasma membrane"/>
    <property type="evidence" value="ECO:0007669"/>
    <property type="project" value="TreeGrafter"/>
</dbReference>
<feature type="active site" evidence="3">
    <location>
        <position position="790"/>
    </location>
</feature>
<dbReference type="AlphaFoldDB" id="D8PFZ8"/>
<dbReference type="SUPFAM" id="SSF53720">
    <property type="entry name" value="ALDH-like"/>
    <property type="match status" value="1"/>
</dbReference>
<dbReference type="InterPro" id="IPR016161">
    <property type="entry name" value="Ald_DH/histidinol_DH"/>
</dbReference>
<dbReference type="EMBL" id="FP929003">
    <property type="protein sequence ID" value="CBK42185.1"/>
    <property type="molecule type" value="Genomic_DNA"/>
</dbReference>
<feature type="active site" evidence="3 4">
    <location>
        <position position="756"/>
    </location>
</feature>
<dbReference type="Gene3D" id="3.20.20.220">
    <property type="match status" value="1"/>
</dbReference>
<evidence type="ECO:0000259" key="6">
    <source>
        <dbReference type="Pfam" id="PF00171"/>
    </source>
</evidence>
<dbReference type="STRING" id="330214.NIDE2475"/>
<evidence type="ECO:0000256" key="4">
    <source>
        <dbReference type="PROSITE-ProRule" id="PRU10007"/>
    </source>
</evidence>
<evidence type="ECO:0000256" key="5">
    <source>
        <dbReference type="RuleBase" id="RU003345"/>
    </source>
</evidence>
<organism evidence="9 10">
    <name type="scientific">Nitrospira defluvii</name>
    <dbReference type="NCBI Taxonomy" id="330214"/>
    <lineage>
        <taxon>Bacteria</taxon>
        <taxon>Pseudomonadati</taxon>
        <taxon>Nitrospirota</taxon>
        <taxon>Nitrospiria</taxon>
        <taxon>Nitrospirales</taxon>
        <taxon>Nitrospiraceae</taxon>
        <taxon>Nitrospira</taxon>
    </lineage>
</organism>
<dbReference type="GO" id="GO:0004657">
    <property type="term" value="F:proline dehydrogenase activity"/>
    <property type="evidence" value="ECO:0007669"/>
    <property type="project" value="InterPro"/>
</dbReference>
<dbReference type="PANTHER" id="PTHR42862">
    <property type="entry name" value="DELTA-1-PYRROLINE-5-CARBOXYLATE DEHYDROGENASE 1, ISOFORM A-RELATED"/>
    <property type="match status" value="1"/>
</dbReference>
<dbReference type="eggNOG" id="COG1012">
    <property type="taxonomic scope" value="Bacteria"/>
</dbReference>
<dbReference type="PANTHER" id="PTHR42862:SF1">
    <property type="entry name" value="DELTA-1-PYRROLINE-5-CARBOXYLATE DEHYDROGENASE 2, ISOFORM A-RELATED"/>
    <property type="match status" value="1"/>
</dbReference>
<dbReference type="Pfam" id="PF00171">
    <property type="entry name" value="Aldedh"/>
    <property type="match status" value="1"/>
</dbReference>
<evidence type="ECO:0000313" key="10">
    <source>
        <dbReference type="Proteomes" id="UP000001660"/>
    </source>
</evidence>
<reference evidence="9 10" key="1">
    <citation type="journal article" date="2010" name="Proc. Natl. Acad. Sci. U.S.A.">
        <title>A Nitrospira metagenome illuminates the physiology and evolution of globally important nitrite-oxidizing bacteria.</title>
        <authorList>
            <person name="Lucker S."/>
            <person name="Wagner M."/>
            <person name="Maixner F."/>
            <person name="Pelletier E."/>
            <person name="Koch H."/>
            <person name="Vacherie B."/>
            <person name="Rattei T."/>
            <person name="Sinninghe Damste J."/>
            <person name="Spieck E."/>
            <person name="Le Paslier D."/>
            <person name="Daims H."/>
        </authorList>
    </citation>
    <scope>NUCLEOTIDE SEQUENCE [LARGE SCALE GENOMIC DNA]</scope>
</reference>
<dbReference type="Pfam" id="PF18083">
    <property type="entry name" value="PutA_N"/>
    <property type="match status" value="1"/>
</dbReference>
<dbReference type="InterPro" id="IPR025703">
    <property type="entry name" value="Bifunct_PutA"/>
</dbReference>
<evidence type="ECO:0000256" key="1">
    <source>
        <dbReference type="ARBA" id="ARBA00023002"/>
    </source>
</evidence>
<dbReference type="SUPFAM" id="SSF51730">
    <property type="entry name" value="FAD-linked oxidoreductase"/>
    <property type="match status" value="1"/>
</dbReference>
<sequence length="993" mass="108753">MTLDPALLEPRIRAIGEDLASRSSGMSPGLFDSRWWSQAAINLAMKDPAFKAQLFRFIDVLPSLHDDAQVVRLAEEYFGEMSAHLFGAQWGLKALASTKLGASLSGKAIRHQVEQMATSFIAGASMEQAVPALRKLWEDGRAFSVDLLGEASVSEREADGYRDRCLAALQTLGEACPGWSPAPLLERDHLGPLPRVQLSIKISALYSQLDPIDPESSYRAVAARLRPLLNLAGTLPASVIFDMEQADTKELILSIFMRLFMEEPYRTFPHAGIALQAYRTDTYDDVQRLLAWSRERLVPVTIRLVKGAYWDSDAIRYRQRGWSMPLFEHKAQTDMNYERLVRLLLEQSAVIRPAFGTHNLRSLAVVEAAAEALTLPPNAWEYQMIYGMAEPFQHAMSDRGRRLRLYAPVGELLPGMAYLVRRLLENTSNESFLRKEYVESQPLSLLLSPPEAALPSPPSSMTTAPGASSTVGAVRFVNEPVANFSRDDVRVAMAGAIDQVRKQLGQRLEVSKLNTHLPTGADVRSFNPAQPEQLVGIVQSYLPADVAGLVKVAESHAEEWKHRAVAERVAVMRKAASLMREQRWELAAWEVFEEAKPWREADADVAEAIDFLEYYAGEMEQLDPPPRLGRYPGELNELFWSPRGVTVVIAPWNFPLAIPAGMVAAALVSGNPVLFKPSERASIIGYRLAGILRQAGVPAGVLQYVPGGPDVGRELVIHASVATIAFTGSKDVGLGMVQAAAVQQAGQKFVKRVIAEMGGKNAIIVDDTADLDEAVTGVVQSCTGYAGQKCSACSRVILMDSIHDAFIQRLADAVMSLRIGAAEDPATQVGPVIDGRAQKRIREYLEIGRREGRVVVDRSMEGPGYAVGPVVIAGIEPTHRLAQEEIFGPVLAVMRASSFEQALRLANGTTYALTGGLYSRSPRHIELARQAFDVGNLYINRSTTGALVGRQPFGGHRLSGIGAKAGGEEYLKQFMVARVVSEQTLRRGFAPTL</sequence>
<dbReference type="InterPro" id="IPR050485">
    <property type="entry name" value="Proline_metab_enzyme"/>
</dbReference>
<evidence type="ECO:0000256" key="2">
    <source>
        <dbReference type="ARBA" id="ARBA00023027"/>
    </source>
</evidence>
<dbReference type="PIRSF" id="PIRSF000197">
    <property type="entry name" value="Bifunct_PutA"/>
    <property type="match status" value="1"/>
</dbReference>
<dbReference type="Gene3D" id="3.40.605.10">
    <property type="entry name" value="Aldehyde Dehydrogenase, Chain A, domain 1"/>
    <property type="match status" value="1"/>
</dbReference>
<evidence type="ECO:0000313" key="9">
    <source>
        <dbReference type="EMBL" id="CBK42185.1"/>
    </source>
</evidence>
<feature type="domain" description="Proline utilization A N-terminal" evidence="8">
    <location>
        <begin position="9"/>
        <end position="120"/>
    </location>
</feature>
<dbReference type="InterPro" id="IPR029510">
    <property type="entry name" value="Ald_DH_CS_GLU"/>
</dbReference>
<keyword evidence="2" id="KW-0520">NAD</keyword>
<evidence type="ECO:0000259" key="8">
    <source>
        <dbReference type="Pfam" id="PF18083"/>
    </source>
</evidence>
<dbReference type="EC" id="1.5.1.12" evidence="9"/>
<dbReference type="InterPro" id="IPR016163">
    <property type="entry name" value="Ald_DH_C"/>
</dbReference>
<dbReference type="GO" id="GO:0003842">
    <property type="term" value="F:L-glutamate gamma-semialdehyde dehydrogenase activity"/>
    <property type="evidence" value="ECO:0007669"/>
    <property type="project" value="InterPro"/>
</dbReference>